<feature type="compositionally biased region" description="Polar residues" evidence="5">
    <location>
        <begin position="825"/>
        <end position="843"/>
    </location>
</feature>
<evidence type="ECO:0000256" key="4">
    <source>
        <dbReference type="ARBA" id="ARBA00022737"/>
    </source>
</evidence>
<dbReference type="PANTHER" id="PTHR15454:SF69">
    <property type="entry name" value="SERINE_THREONINE-PROTEIN KINASE 11-INTERACTING PROTEIN"/>
    <property type="match status" value="1"/>
</dbReference>
<dbReference type="Proteomes" id="UP001302812">
    <property type="component" value="Unassembled WGS sequence"/>
</dbReference>
<evidence type="ECO:0008006" key="8">
    <source>
        <dbReference type="Google" id="ProtNLM"/>
    </source>
</evidence>
<reference evidence="6" key="1">
    <citation type="journal article" date="2023" name="Mol. Phylogenet. Evol.">
        <title>Genome-scale phylogeny and comparative genomics of the fungal order Sordariales.</title>
        <authorList>
            <person name="Hensen N."/>
            <person name="Bonometti L."/>
            <person name="Westerberg I."/>
            <person name="Brannstrom I.O."/>
            <person name="Guillou S."/>
            <person name="Cros-Aarteil S."/>
            <person name="Calhoun S."/>
            <person name="Haridas S."/>
            <person name="Kuo A."/>
            <person name="Mondo S."/>
            <person name="Pangilinan J."/>
            <person name="Riley R."/>
            <person name="LaButti K."/>
            <person name="Andreopoulos B."/>
            <person name="Lipzen A."/>
            <person name="Chen C."/>
            <person name="Yan M."/>
            <person name="Daum C."/>
            <person name="Ng V."/>
            <person name="Clum A."/>
            <person name="Steindorff A."/>
            <person name="Ohm R.A."/>
            <person name="Martin F."/>
            <person name="Silar P."/>
            <person name="Natvig D.O."/>
            <person name="Lalanne C."/>
            <person name="Gautier V."/>
            <person name="Ament-Velasquez S.L."/>
            <person name="Kruys A."/>
            <person name="Hutchinson M.I."/>
            <person name="Powell A.J."/>
            <person name="Barry K."/>
            <person name="Miller A.N."/>
            <person name="Grigoriev I.V."/>
            <person name="Debuchy R."/>
            <person name="Gladieux P."/>
            <person name="Hiltunen Thoren M."/>
            <person name="Johannesson H."/>
        </authorList>
    </citation>
    <scope>NUCLEOTIDE SEQUENCE</scope>
    <source>
        <strain evidence="6">CBS 508.74</strain>
    </source>
</reference>
<evidence type="ECO:0000256" key="1">
    <source>
        <dbReference type="ARBA" id="ARBA00004496"/>
    </source>
</evidence>
<dbReference type="InterPro" id="IPR001611">
    <property type="entry name" value="Leu-rich_rpt"/>
</dbReference>
<keyword evidence="3" id="KW-0433">Leucine-rich repeat</keyword>
<evidence type="ECO:0000256" key="5">
    <source>
        <dbReference type="SAM" id="MobiDB-lite"/>
    </source>
</evidence>
<keyword evidence="2" id="KW-0963">Cytoplasm</keyword>
<reference evidence="6" key="2">
    <citation type="submission" date="2023-05" db="EMBL/GenBank/DDBJ databases">
        <authorList>
            <consortium name="Lawrence Berkeley National Laboratory"/>
            <person name="Steindorff A."/>
            <person name="Hensen N."/>
            <person name="Bonometti L."/>
            <person name="Westerberg I."/>
            <person name="Brannstrom I.O."/>
            <person name="Guillou S."/>
            <person name="Cros-Aarteil S."/>
            <person name="Calhoun S."/>
            <person name="Haridas S."/>
            <person name="Kuo A."/>
            <person name="Mondo S."/>
            <person name="Pangilinan J."/>
            <person name="Riley R."/>
            <person name="Labutti K."/>
            <person name="Andreopoulos B."/>
            <person name="Lipzen A."/>
            <person name="Chen C."/>
            <person name="Yanf M."/>
            <person name="Daum C."/>
            <person name="Ng V."/>
            <person name="Clum A."/>
            <person name="Ohm R."/>
            <person name="Martin F."/>
            <person name="Silar P."/>
            <person name="Natvig D."/>
            <person name="Lalanne C."/>
            <person name="Gautier V."/>
            <person name="Ament-Velasquez S.L."/>
            <person name="Kruys A."/>
            <person name="Hutchinson M.I."/>
            <person name="Powell A.J."/>
            <person name="Barry K."/>
            <person name="Miller A.N."/>
            <person name="Grigoriev I.V."/>
            <person name="Debuchy R."/>
            <person name="Gladieux P."/>
            <person name="Thoren M.H."/>
            <person name="Johannesson H."/>
        </authorList>
    </citation>
    <scope>NUCLEOTIDE SEQUENCE</scope>
    <source>
        <strain evidence="6">CBS 508.74</strain>
    </source>
</reference>
<accession>A0AAN6TGR1</accession>
<feature type="compositionally biased region" description="Low complexity" evidence="5">
    <location>
        <begin position="40"/>
        <end position="66"/>
    </location>
</feature>
<dbReference type="EMBL" id="MU853337">
    <property type="protein sequence ID" value="KAK4114164.1"/>
    <property type="molecule type" value="Genomic_DNA"/>
</dbReference>
<gene>
    <name evidence="6" type="ORF">N656DRAFT_796658</name>
</gene>
<evidence type="ECO:0000313" key="6">
    <source>
        <dbReference type="EMBL" id="KAK4114164.1"/>
    </source>
</evidence>
<evidence type="ECO:0000313" key="7">
    <source>
        <dbReference type="Proteomes" id="UP001302812"/>
    </source>
</evidence>
<dbReference type="Gene3D" id="3.80.10.10">
    <property type="entry name" value="Ribonuclease Inhibitor"/>
    <property type="match status" value="2"/>
</dbReference>
<feature type="compositionally biased region" description="Basic and acidic residues" evidence="5">
    <location>
        <begin position="370"/>
        <end position="384"/>
    </location>
</feature>
<dbReference type="GO" id="GO:0005737">
    <property type="term" value="C:cytoplasm"/>
    <property type="evidence" value="ECO:0007669"/>
    <property type="project" value="UniProtKB-SubCell"/>
</dbReference>
<dbReference type="PANTHER" id="PTHR15454">
    <property type="entry name" value="NISCHARIN RELATED"/>
    <property type="match status" value="1"/>
</dbReference>
<dbReference type="InterPro" id="IPR032675">
    <property type="entry name" value="LRR_dom_sf"/>
</dbReference>
<dbReference type="SUPFAM" id="SSF52075">
    <property type="entry name" value="Outer arm dynein light chain 1"/>
    <property type="match status" value="1"/>
</dbReference>
<sequence>MDSEDGEFFVKQLASFVRTHEKALANALQFRRQNAPRHGSSQSVSSVPPVPVASAPAVPERPSTSASTTSTLAAAFSLGSLSFTSHTVKSAKLALTPHHLFYLLSRFEELGIPVGPMKIRLENLHDTTASANYVSFLGQSQRSKSRGSDVGSIRSVSSIRSVMSGMSALWASFGIGSSISAARTERQKAAIQADLKYLYSAFTKIPCLRLAPDWRARLIRGYEEFPFDSAVPLYVFKNVQALEVSDIDFRQFFGWDRLAEQLRSLTLKRASVDDPADVLIDIVLDDMDKRRRRTSKSQSSPTTPWAAAASPRRSPTVSNVDLHKATSTPGSPEARKSTVDLPVGSLNSEAGADQDESNAMDSRRPSIVRIDSDEPKSPTKDSRQRSHSPRRPSSSRNGSANVRGSYKIRRSGSGSSHSSLSDSWHHSRGSSSNLLAMGILPASKWRFLKHLSLADNSLTTIPAASLAPLANSLHSLDLSSNLFTQIPDSLANLTALRALNLSHCMIESLHSLTRNPLPAITALNLRANRLQSIAGIEKLFPLERLDLRENRLTDPMELARLTGIPEIREIYVEGNPFTRTHRDYRVTIFNLFRKTPGYTEDITIDATGPTHAEKRYLVERAEVPPAVPVVKPEPAEIPAVDVSKPAIIYDPPPKEHAVLRKERPVPRAASSEVNTSSTRRRRAPKRRIVDLATNDGAIPVGRPVDSQVASVKSVPEPENNYRISQPVEAQDPPQPILAGSPVSHMQAGDVPRIDTSVSPEFPSILGSPGSNADWDVGGELYRRKIEALRDKVGNGYLSVLSEESWDPTSRASDYHEAAVEFGAASPTSRHNPATISRPTTVQAIHSGGLR</sequence>
<dbReference type="SMART" id="SM00369">
    <property type="entry name" value="LRR_TYP"/>
    <property type="match status" value="4"/>
</dbReference>
<dbReference type="GeneID" id="89941679"/>
<comment type="subcellular location">
    <subcellularLocation>
        <location evidence="1">Cytoplasm</location>
    </subcellularLocation>
</comment>
<dbReference type="Pfam" id="PF13855">
    <property type="entry name" value="LRR_8"/>
    <property type="match status" value="1"/>
</dbReference>
<organism evidence="6 7">
    <name type="scientific">Canariomyces notabilis</name>
    <dbReference type="NCBI Taxonomy" id="2074819"/>
    <lineage>
        <taxon>Eukaryota</taxon>
        <taxon>Fungi</taxon>
        <taxon>Dikarya</taxon>
        <taxon>Ascomycota</taxon>
        <taxon>Pezizomycotina</taxon>
        <taxon>Sordariomycetes</taxon>
        <taxon>Sordariomycetidae</taxon>
        <taxon>Sordariales</taxon>
        <taxon>Chaetomiaceae</taxon>
        <taxon>Canariomyces</taxon>
    </lineage>
</organism>
<feature type="region of interest" description="Disordered" evidence="5">
    <location>
        <begin position="290"/>
        <end position="428"/>
    </location>
</feature>
<proteinExistence type="predicted"/>
<dbReference type="AlphaFoldDB" id="A0AAN6TGR1"/>
<feature type="compositionally biased region" description="Low complexity" evidence="5">
    <location>
        <begin position="296"/>
        <end position="316"/>
    </location>
</feature>
<dbReference type="InterPro" id="IPR003591">
    <property type="entry name" value="Leu-rich_rpt_typical-subtyp"/>
</dbReference>
<feature type="region of interest" description="Disordered" evidence="5">
    <location>
        <begin position="663"/>
        <end position="686"/>
    </location>
</feature>
<evidence type="ECO:0000256" key="2">
    <source>
        <dbReference type="ARBA" id="ARBA00022490"/>
    </source>
</evidence>
<dbReference type="RefSeq" id="XP_064671734.1">
    <property type="nucleotide sequence ID" value="XM_064817554.1"/>
</dbReference>
<feature type="compositionally biased region" description="Low complexity" evidence="5">
    <location>
        <begin position="411"/>
        <end position="422"/>
    </location>
</feature>
<evidence type="ECO:0000256" key="3">
    <source>
        <dbReference type="ARBA" id="ARBA00022614"/>
    </source>
</evidence>
<protein>
    <recommendedName>
        <fullName evidence="8">Leucine-rich repeat-containing protein</fullName>
    </recommendedName>
</protein>
<keyword evidence="7" id="KW-1185">Reference proteome</keyword>
<keyword evidence="4" id="KW-0677">Repeat</keyword>
<dbReference type="PROSITE" id="PS51450">
    <property type="entry name" value="LRR"/>
    <property type="match status" value="3"/>
</dbReference>
<comment type="caution">
    <text evidence="6">The sequence shown here is derived from an EMBL/GenBank/DDBJ whole genome shotgun (WGS) entry which is preliminary data.</text>
</comment>
<dbReference type="FunFam" id="3.80.10.10:FF:000273">
    <property type="entry name" value="Leucine Rich Repeat domain protein"/>
    <property type="match status" value="1"/>
</dbReference>
<feature type="region of interest" description="Disordered" evidence="5">
    <location>
        <begin position="34"/>
        <end position="66"/>
    </location>
</feature>
<feature type="region of interest" description="Disordered" evidence="5">
    <location>
        <begin position="822"/>
        <end position="850"/>
    </location>
</feature>
<name>A0AAN6TGR1_9PEZI</name>